<proteinExistence type="predicted"/>
<evidence type="ECO:0000313" key="3">
    <source>
        <dbReference type="Proteomes" id="UP000442714"/>
    </source>
</evidence>
<dbReference type="Pfam" id="PF06904">
    <property type="entry name" value="Extensin-like_C"/>
    <property type="match status" value="1"/>
</dbReference>
<dbReference type="OrthoDB" id="9809788at2"/>
<gene>
    <name evidence="2" type="ORF">GRI41_08205</name>
</gene>
<keyword evidence="3" id="KW-1185">Reference proteome</keyword>
<evidence type="ECO:0000313" key="2">
    <source>
        <dbReference type="EMBL" id="MXO90800.1"/>
    </source>
</evidence>
<name>A0A844ZUK5_9SPHN</name>
<comment type="caution">
    <text evidence="2">The sequence shown here is derived from an EMBL/GenBank/DDBJ whole genome shotgun (WGS) entry which is preliminary data.</text>
</comment>
<organism evidence="2 3">
    <name type="scientific">Pontixanthobacter aquaemixtae</name>
    <dbReference type="NCBI Taxonomy" id="1958940"/>
    <lineage>
        <taxon>Bacteria</taxon>
        <taxon>Pseudomonadati</taxon>
        <taxon>Pseudomonadota</taxon>
        <taxon>Alphaproteobacteria</taxon>
        <taxon>Sphingomonadales</taxon>
        <taxon>Erythrobacteraceae</taxon>
        <taxon>Pontixanthobacter</taxon>
    </lineage>
</organism>
<dbReference type="RefSeq" id="WP_160604344.1">
    <property type="nucleotide sequence ID" value="NZ_WTYX01000001.1"/>
</dbReference>
<dbReference type="Proteomes" id="UP000442714">
    <property type="component" value="Unassembled WGS sequence"/>
</dbReference>
<dbReference type="InterPro" id="IPR009683">
    <property type="entry name" value="Extensin-like_C"/>
</dbReference>
<reference evidence="2 3" key="1">
    <citation type="submission" date="2019-12" db="EMBL/GenBank/DDBJ databases">
        <title>Genomic-based taxomic classification of the family Erythrobacteraceae.</title>
        <authorList>
            <person name="Xu L."/>
        </authorList>
    </citation>
    <scope>NUCLEOTIDE SEQUENCE [LARGE SCALE GENOMIC DNA]</scope>
    <source>
        <strain evidence="2 3">KCTC 52763</strain>
    </source>
</reference>
<dbReference type="AlphaFoldDB" id="A0A844ZUK5"/>
<protein>
    <recommendedName>
        <fullName evidence="1">Extensin-like C-terminal domain-containing protein</fullName>
    </recommendedName>
</protein>
<evidence type="ECO:0000259" key="1">
    <source>
        <dbReference type="Pfam" id="PF06904"/>
    </source>
</evidence>
<feature type="domain" description="Extensin-like C-terminal" evidence="1">
    <location>
        <begin position="35"/>
        <end position="142"/>
    </location>
</feature>
<accession>A0A844ZUK5</accession>
<sequence>MADIRIDNLAGKPLLYDRSVTGHYGVAGVPFSPFIESGFAAECEACFTEVVDKLKQFAGLKVDKILSGGVSRAGSGSSLHHQNRAFDLDAFLFDDGSNWVTDTFPQRPQLYLGIEAILRRHFGTVLSYDYNRAHQDHFHFDNGTSVKFKSAAKSHVIFLQNVISLIYQTPIGRDGVWGPQTDGEVRALRSRLGIGPISDTSNWKALLEAIAKDALENEKATTGDLEVLEPEFCLTCGQLIE</sequence>
<dbReference type="EMBL" id="WTYX01000001">
    <property type="protein sequence ID" value="MXO90800.1"/>
    <property type="molecule type" value="Genomic_DNA"/>
</dbReference>